<proteinExistence type="predicted"/>
<dbReference type="EMBL" id="FODO01000001">
    <property type="protein sequence ID" value="SEN72353.1"/>
    <property type="molecule type" value="Genomic_DNA"/>
</dbReference>
<accession>A0A1H8IUN2</accession>
<dbReference type="AlphaFoldDB" id="A0A1H8IUN2"/>
<evidence type="ECO:0000313" key="1">
    <source>
        <dbReference type="EMBL" id="SEN72353.1"/>
    </source>
</evidence>
<name>A0A1H8IUN2_9PROT</name>
<organism evidence="1 2">
    <name type="scientific">Nitrosomonas oligotropha</name>
    <dbReference type="NCBI Taxonomy" id="42354"/>
    <lineage>
        <taxon>Bacteria</taxon>
        <taxon>Pseudomonadati</taxon>
        <taxon>Pseudomonadota</taxon>
        <taxon>Betaproteobacteria</taxon>
        <taxon>Nitrosomonadales</taxon>
        <taxon>Nitrosomonadaceae</taxon>
        <taxon>Nitrosomonas</taxon>
    </lineage>
</organism>
<sequence>MLLAVRIPSVVYSIQENTVDEDTQTHSLNIIGSSG</sequence>
<keyword evidence="2" id="KW-1185">Reference proteome</keyword>
<protein>
    <submittedName>
        <fullName evidence="1">Uncharacterized protein</fullName>
    </submittedName>
</protein>
<feature type="non-terminal residue" evidence="1">
    <location>
        <position position="35"/>
    </location>
</feature>
<dbReference type="Proteomes" id="UP000198814">
    <property type="component" value="Unassembled WGS sequence"/>
</dbReference>
<evidence type="ECO:0000313" key="2">
    <source>
        <dbReference type="Proteomes" id="UP000198814"/>
    </source>
</evidence>
<dbReference type="STRING" id="42354.SAMN05216333_1011"/>
<gene>
    <name evidence="1" type="ORF">SAMN05216333_1011</name>
</gene>
<reference evidence="2" key="1">
    <citation type="submission" date="2016-10" db="EMBL/GenBank/DDBJ databases">
        <authorList>
            <person name="Varghese N."/>
            <person name="Submissions S."/>
        </authorList>
    </citation>
    <scope>NUCLEOTIDE SEQUENCE [LARGE SCALE GENOMIC DNA]</scope>
    <source>
        <strain evidence="2">Nm76</strain>
    </source>
</reference>